<evidence type="ECO:0000256" key="7">
    <source>
        <dbReference type="ARBA" id="ARBA00023242"/>
    </source>
</evidence>
<comment type="caution">
    <text evidence="9">The sequence shown here is derived from an EMBL/GenBank/DDBJ whole genome shotgun (WGS) entry which is preliminary data.</text>
</comment>
<evidence type="ECO:0000313" key="9">
    <source>
        <dbReference type="EMBL" id="KAK5638319.1"/>
    </source>
</evidence>
<evidence type="ECO:0000256" key="5">
    <source>
        <dbReference type="ARBA" id="ARBA00022723"/>
    </source>
</evidence>
<dbReference type="Proteomes" id="UP001329430">
    <property type="component" value="Chromosome 10"/>
</dbReference>
<comment type="similarity">
    <text evidence="3">Belongs to the HARBI1 family.</text>
</comment>
<dbReference type="PANTHER" id="PTHR22930:SF269">
    <property type="entry name" value="NUCLEASE HARBI1-LIKE PROTEIN"/>
    <property type="match status" value="1"/>
</dbReference>
<dbReference type="GO" id="GO:0016787">
    <property type="term" value="F:hydrolase activity"/>
    <property type="evidence" value="ECO:0007669"/>
    <property type="project" value="UniProtKB-KW"/>
</dbReference>
<keyword evidence="5" id="KW-0479">Metal-binding</keyword>
<keyword evidence="6" id="KW-0378">Hydrolase</keyword>
<keyword evidence="10" id="KW-1185">Reference proteome</keyword>
<dbReference type="AlphaFoldDB" id="A0AAN7V0R5"/>
<evidence type="ECO:0000256" key="3">
    <source>
        <dbReference type="ARBA" id="ARBA00006958"/>
    </source>
</evidence>
<reference evidence="9 10" key="1">
    <citation type="journal article" date="2024" name="Insects">
        <title>An Improved Chromosome-Level Genome Assembly of the Firefly Pyrocoelia pectoralis.</title>
        <authorList>
            <person name="Fu X."/>
            <person name="Meyer-Rochow V.B."/>
            <person name="Ballantyne L."/>
            <person name="Zhu X."/>
        </authorList>
    </citation>
    <scope>NUCLEOTIDE SEQUENCE [LARGE SCALE GENOMIC DNA]</scope>
    <source>
        <strain evidence="9">XCY_ONT2</strain>
    </source>
</reference>
<feature type="domain" description="DDE Tnp4" evidence="8">
    <location>
        <begin position="168"/>
        <end position="335"/>
    </location>
</feature>
<sequence length="404" mass="46307">MSDSKVLIAAYLYLKLKRTRRKQRKVWVNKIIQNRSRQGDHNLLAELQIENSILYFNYMRMTKNTFDYILQRIEPTIAKIHWSREPIPSATRLALTLRYLATGDSITSIAYSYRIGKATASKIIPEILKAIWNNFQMEVLPVPTEETWLSIASDYWIRWNFPNCIGAIDGKHVVLQAPPNSGSQYYNYKGQHSIILLAVCDAQYRFTMVDIGAFGRQSDGGVFKNSTFAQHIHQGSLNIPLPNALPNDGPCLPYVFIADEAFQLTEHMMRPYPRHRNGVLSIDKRVFNYRLSRARRVIENSFGILTAKWRIYRKPLNTSMTTAIAIVQGTICLHNLIIMNEKIPRTNANLNNEDTDNMLLHSVTNVGSNTYSRNSGGLRDSFKDYFVGKGSVPWQLEKAMNCSY</sequence>
<evidence type="ECO:0000256" key="1">
    <source>
        <dbReference type="ARBA" id="ARBA00001968"/>
    </source>
</evidence>
<dbReference type="GO" id="GO:0005634">
    <property type="term" value="C:nucleus"/>
    <property type="evidence" value="ECO:0007669"/>
    <property type="project" value="UniProtKB-SubCell"/>
</dbReference>
<evidence type="ECO:0000256" key="4">
    <source>
        <dbReference type="ARBA" id="ARBA00022722"/>
    </source>
</evidence>
<name>A0AAN7V0R5_9COLE</name>
<dbReference type="PANTHER" id="PTHR22930">
    <property type="match status" value="1"/>
</dbReference>
<organism evidence="9 10">
    <name type="scientific">Pyrocoelia pectoralis</name>
    <dbReference type="NCBI Taxonomy" id="417401"/>
    <lineage>
        <taxon>Eukaryota</taxon>
        <taxon>Metazoa</taxon>
        <taxon>Ecdysozoa</taxon>
        <taxon>Arthropoda</taxon>
        <taxon>Hexapoda</taxon>
        <taxon>Insecta</taxon>
        <taxon>Pterygota</taxon>
        <taxon>Neoptera</taxon>
        <taxon>Endopterygota</taxon>
        <taxon>Coleoptera</taxon>
        <taxon>Polyphaga</taxon>
        <taxon>Elateriformia</taxon>
        <taxon>Elateroidea</taxon>
        <taxon>Lampyridae</taxon>
        <taxon>Lampyrinae</taxon>
        <taxon>Pyrocoelia</taxon>
    </lineage>
</organism>
<evidence type="ECO:0000313" key="10">
    <source>
        <dbReference type="Proteomes" id="UP001329430"/>
    </source>
</evidence>
<dbReference type="GO" id="GO:0046872">
    <property type="term" value="F:metal ion binding"/>
    <property type="evidence" value="ECO:0007669"/>
    <property type="project" value="UniProtKB-KW"/>
</dbReference>
<evidence type="ECO:0000256" key="6">
    <source>
        <dbReference type="ARBA" id="ARBA00022801"/>
    </source>
</evidence>
<keyword evidence="4" id="KW-0540">Nuclease</keyword>
<keyword evidence="7" id="KW-0539">Nucleus</keyword>
<accession>A0AAN7V0R5</accession>
<protein>
    <recommendedName>
        <fullName evidence="8">DDE Tnp4 domain-containing protein</fullName>
    </recommendedName>
</protein>
<comment type="cofactor">
    <cofactor evidence="1">
        <name>a divalent metal cation</name>
        <dbReference type="ChEBI" id="CHEBI:60240"/>
    </cofactor>
</comment>
<proteinExistence type="inferred from homology"/>
<dbReference type="InterPro" id="IPR027806">
    <property type="entry name" value="HARBI1_dom"/>
</dbReference>
<dbReference type="EMBL" id="JAVRBK010000010">
    <property type="protein sequence ID" value="KAK5638319.1"/>
    <property type="molecule type" value="Genomic_DNA"/>
</dbReference>
<gene>
    <name evidence="9" type="ORF">RI129_012614</name>
</gene>
<comment type="subcellular location">
    <subcellularLocation>
        <location evidence="2">Nucleus</location>
    </subcellularLocation>
</comment>
<evidence type="ECO:0000256" key="2">
    <source>
        <dbReference type="ARBA" id="ARBA00004123"/>
    </source>
</evidence>
<evidence type="ECO:0000259" key="8">
    <source>
        <dbReference type="Pfam" id="PF13359"/>
    </source>
</evidence>
<dbReference type="Pfam" id="PF13359">
    <property type="entry name" value="DDE_Tnp_4"/>
    <property type="match status" value="1"/>
</dbReference>
<dbReference type="GO" id="GO:0004518">
    <property type="term" value="F:nuclease activity"/>
    <property type="evidence" value="ECO:0007669"/>
    <property type="project" value="UniProtKB-KW"/>
</dbReference>
<dbReference type="InterPro" id="IPR045249">
    <property type="entry name" value="HARBI1-like"/>
</dbReference>